<reference evidence="1" key="1">
    <citation type="submission" date="2018-05" db="EMBL/GenBank/DDBJ databases">
        <authorList>
            <person name="Lanie J.A."/>
            <person name="Ng W.-L."/>
            <person name="Kazmierczak K.M."/>
            <person name="Andrzejewski T.M."/>
            <person name="Davidsen T.M."/>
            <person name="Wayne K.J."/>
            <person name="Tettelin H."/>
            <person name="Glass J.I."/>
            <person name="Rusch D."/>
            <person name="Podicherti R."/>
            <person name="Tsui H.-C.T."/>
            <person name="Winkler M.E."/>
        </authorList>
    </citation>
    <scope>NUCLEOTIDE SEQUENCE</scope>
</reference>
<dbReference type="AlphaFoldDB" id="A0A383ADX6"/>
<evidence type="ECO:0000313" key="1">
    <source>
        <dbReference type="EMBL" id="SVE05800.1"/>
    </source>
</evidence>
<proteinExistence type="predicted"/>
<dbReference type="EMBL" id="UINC01191254">
    <property type="protein sequence ID" value="SVE05800.1"/>
    <property type="molecule type" value="Genomic_DNA"/>
</dbReference>
<name>A0A383ADX6_9ZZZZ</name>
<protein>
    <submittedName>
        <fullName evidence="1">Uncharacterized protein</fullName>
    </submittedName>
</protein>
<sequence>MMRTAGTGLVRREELLGPLNALR</sequence>
<organism evidence="1">
    <name type="scientific">marine metagenome</name>
    <dbReference type="NCBI Taxonomy" id="408172"/>
    <lineage>
        <taxon>unclassified sequences</taxon>
        <taxon>metagenomes</taxon>
        <taxon>ecological metagenomes</taxon>
    </lineage>
</organism>
<accession>A0A383ADX6</accession>
<feature type="non-terminal residue" evidence="1">
    <location>
        <position position="23"/>
    </location>
</feature>
<gene>
    <name evidence="1" type="ORF">METZ01_LOCUS458654</name>
</gene>